<dbReference type="Proteomes" id="UP001324115">
    <property type="component" value="Unassembled WGS sequence"/>
</dbReference>
<evidence type="ECO:0000313" key="1">
    <source>
        <dbReference type="EMBL" id="KAK4567856.1"/>
    </source>
</evidence>
<organism evidence="1 2">
    <name type="scientific">Quercus rubra</name>
    <name type="common">Northern red oak</name>
    <name type="synonym">Quercus borealis</name>
    <dbReference type="NCBI Taxonomy" id="3512"/>
    <lineage>
        <taxon>Eukaryota</taxon>
        <taxon>Viridiplantae</taxon>
        <taxon>Streptophyta</taxon>
        <taxon>Embryophyta</taxon>
        <taxon>Tracheophyta</taxon>
        <taxon>Spermatophyta</taxon>
        <taxon>Magnoliopsida</taxon>
        <taxon>eudicotyledons</taxon>
        <taxon>Gunneridae</taxon>
        <taxon>Pentapetalae</taxon>
        <taxon>rosids</taxon>
        <taxon>fabids</taxon>
        <taxon>Fagales</taxon>
        <taxon>Fagaceae</taxon>
        <taxon>Quercus</taxon>
    </lineage>
</organism>
<comment type="caution">
    <text evidence="1">The sequence shown here is derived from an EMBL/GenBank/DDBJ whole genome shotgun (WGS) entry which is preliminary data.</text>
</comment>
<protein>
    <submittedName>
        <fullName evidence="1">Uncharacterized protein</fullName>
    </submittedName>
</protein>
<dbReference type="InterPro" id="IPR036873">
    <property type="entry name" value="Rhodanese-like_dom_sf"/>
</dbReference>
<dbReference type="EMBL" id="JAXUIC010000010">
    <property type="protein sequence ID" value="KAK4567856.1"/>
    <property type="molecule type" value="Genomic_DNA"/>
</dbReference>
<keyword evidence="2" id="KW-1185">Reference proteome</keyword>
<dbReference type="Gene3D" id="3.40.250.10">
    <property type="entry name" value="Rhodanese-like domain"/>
    <property type="match status" value="1"/>
</dbReference>
<dbReference type="AlphaFoldDB" id="A0AAN7EDN3"/>
<evidence type="ECO:0000313" key="2">
    <source>
        <dbReference type="Proteomes" id="UP001324115"/>
    </source>
</evidence>
<gene>
    <name evidence="1" type="ORF">RGQ29_003574</name>
</gene>
<accession>A0AAN7EDN3</accession>
<sequence>MDSYSDSEKLVARALTSLGFKNCWTVVDGLSGSRGWLQSRLGTDTYNFSFAEVISPSRVIPAAIRRFGTTSSSGQKLLPGAE</sequence>
<proteinExistence type="predicted"/>
<reference evidence="1 2" key="1">
    <citation type="journal article" date="2023" name="G3 (Bethesda)">
        <title>A haplotype-resolved chromosome-scale genome for Quercus rubra L. provides insights into the genetics of adaptive traits for red oak species.</title>
        <authorList>
            <person name="Kapoor B."/>
            <person name="Jenkins J."/>
            <person name="Schmutz J."/>
            <person name="Zhebentyayeva T."/>
            <person name="Kuelheim C."/>
            <person name="Coggeshall M."/>
            <person name="Heim C."/>
            <person name="Lasky J.R."/>
            <person name="Leites L."/>
            <person name="Islam-Faridi N."/>
            <person name="Romero-Severson J."/>
            <person name="DeLeo V.L."/>
            <person name="Lucas S.M."/>
            <person name="Lazic D."/>
            <person name="Gailing O."/>
            <person name="Carlson J."/>
            <person name="Staton M."/>
        </authorList>
    </citation>
    <scope>NUCLEOTIDE SEQUENCE [LARGE SCALE GENOMIC DNA]</scope>
    <source>
        <strain evidence="1">Pseudo-F2</strain>
    </source>
</reference>
<name>A0AAN7EDN3_QUERU</name>